<reference evidence="4" key="1">
    <citation type="journal article" date="2023" name="Mol. Phylogenet. Evol.">
        <title>Genome-scale phylogeny and comparative genomics of the fungal order Sordariales.</title>
        <authorList>
            <person name="Hensen N."/>
            <person name="Bonometti L."/>
            <person name="Westerberg I."/>
            <person name="Brannstrom I.O."/>
            <person name="Guillou S."/>
            <person name="Cros-Aarteil S."/>
            <person name="Calhoun S."/>
            <person name="Haridas S."/>
            <person name="Kuo A."/>
            <person name="Mondo S."/>
            <person name="Pangilinan J."/>
            <person name="Riley R."/>
            <person name="LaButti K."/>
            <person name="Andreopoulos B."/>
            <person name="Lipzen A."/>
            <person name="Chen C."/>
            <person name="Yan M."/>
            <person name="Daum C."/>
            <person name="Ng V."/>
            <person name="Clum A."/>
            <person name="Steindorff A."/>
            <person name="Ohm R.A."/>
            <person name="Martin F."/>
            <person name="Silar P."/>
            <person name="Natvig D.O."/>
            <person name="Lalanne C."/>
            <person name="Gautier V."/>
            <person name="Ament-Velasquez S.L."/>
            <person name="Kruys A."/>
            <person name="Hutchinson M.I."/>
            <person name="Powell A.J."/>
            <person name="Barry K."/>
            <person name="Miller A.N."/>
            <person name="Grigoriev I.V."/>
            <person name="Debuchy R."/>
            <person name="Gladieux P."/>
            <person name="Hiltunen Thoren M."/>
            <person name="Johannesson H."/>
        </authorList>
    </citation>
    <scope>NUCLEOTIDE SEQUENCE</scope>
    <source>
        <strain evidence="4">CBS 103.79</strain>
    </source>
</reference>
<gene>
    <name evidence="4" type="ORF">C8A05DRAFT_32626</name>
</gene>
<accession>A0AAN6MNU1</accession>
<dbReference type="Proteomes" id="UP001303889">
    <property type="component" value="Unassembled WGS sequence"/>
</dbReference>
<keyword evidence="3" id="KW-0732">Signal</keyword>
<reference evidence="4" key="2">
    <citation type="submission" date="2023-05" db="EMBL/GenBank/DDBJ databases">
        <authorList>
            <consortium name="Lawrence Berkeley National Laboratory"/>
            <person name="Steindorff A."/>
            <person name="Hensen N."/>
            <person name="Bonometti L."/>
            <person name="Westerberg I."/>
            <person name="Brannstrom I.O."/>
            <person name="Guillou S."/>
            <person name="Cros-Aarteil S."/>
            <person name="Calhoun S."/>
            <person name="Haridas S."/>
            <person name="Kuo A."/>
            <person name="Mondo S."/>
            <person name="Pangilinan J."/>
            <person name="Riley R."/>
            <person name="Labutti K."/>
            <person name="Andreopoulos B."/>
            <person name="Lipzen A."/>
            <person name="Chen C."/>
            <person name="Yanf M."/>
            <person name="Daum C."/>
            <person name="Ng V."/>
            <person name="Clum A."/>
            <person name="Ohm R."/>
            <person name="Martin F."/>
            <person name="Silar P."/>
            <person name="Natvig D."/>
            <person name="Lalanne C."/>
            <person name="Gautier V."/>
            <person name="Ament-Velasquez S.L."/>
            <person name="Kruys A."/>
            <person name="Hutchinson M.I."/>
            <person name="Powell A.J."/>
            <person name="Barry K."/>
            <person name="Miller A.N."/>
            <person name="Grigoriev I.V."/>
            <person name="Debuchy R."/>
            <person name="Gladieux P."/>
            <person name="Thoren M.H."/>
            <person name="Johannesson H."/>
        </authorList>
    </citation>
    <scope>NUCLEOTIDE SEQUENCE</scope>
    <source>
        <strain evidence="4">CBS 103.79</strain>
    </source>
</reference>
<feature type="region of interest" description="Disordered" evidence="1">
    <location>
        <begin position="538"/>
        <end position="571"/>
    </location>
</feature>
<dbReference type="EMBL" id="MU855437">
    <property type="protein sequence ID" value="KAK3903644.1"/>
    <property type="molecule type" value="Genomic_DNA"/>
</dbReference>
<sequence length="571" mass="58237">MRSIWSCSSCAALLLAALLGREASASHAGKGGNHVHRVRKAQVTPAAAAHPVLARRDEGGSCPAEYSACAASLSGGCCPSRYACAADSCYATTAGPTTACGKSAYFACAPVNGQAGCCPVGYVCGNGGDCLPPSGVTYTNMQCPNDYYLCPSSFNYGCCQSGMGCAPNGCYSTNPVTTTLVQIATTTSGTRAITNTRTTVTVATPTPPSGLPDSSDVAAKFIPTSVPKVPVSSPTSDPSPGLSPGAIGGIIAGVVVLLIVVVVAAFLIIHRLKRVEKGLTDPKPNSSSGHRSRSHAAQAQMEQYGRQLHSDLDDMSVDPLMVAPNPTTNPSSAAGTPAPRGRADSAPSPHNPNPNPNYYTDDRYASPDPNGGYFDIPPRAHNLPGGGSLAQQPMQAAHIRDSADSSVSAAAHRRGYRYHHWRQQSNASELSADGSDHGGNANVHSPLVDGAPPTGGVIQELDGAEQFVDNPARGSYGYSQQGQRSRANSGASAGGGGHVRGRSDAGGGGSGGGAGLAGLGTLQEGAEIQVHGYYGRRDQQAGQTAAGLDVEWDVSGGFQPGNGGNHGQEQR</sequence>
<organism evidence="4 5">
    <name type="scientific">Staphylotrichum tortipilum</name>
    <dbReference type="NCBI Taxonomy" id="2831512"/>
    <lineage>
        <taxon>Eukaryota</taxon>
        <taxon>Fungi</taxon>
        <taxon>Dikarya</taxon>
        <taxon>Ascomycota</taxon>
        <taxon>Pezizomycotina</taxon>
        <taxon>Sordariomycetes</taxon>
        <taxon>Sordariomycetidae</taxon>
        <taxon>Sordariales</taxon>
        <taxon>Chaetomiaceae</taxon>
        <taxon>Staphylotrichum</taxon>
    </lineage>
</organism>
<evidence type="ECO:0000313" key="5">
    <source>
        <dbReference type="Proteomes" id="UP001303889"/>
    </source>
</evidence>
<feature type="region of interest" description="Disordered" evidence="1">
    <location>
        <begin position="316"/>
        <end position="512"/>
    </location>
</feature>
<proteinExistence type="predicted"/>
<comment type="caution">
    <text evidence="4">The sequence shown here is derived from an EMBL/GenBank/DDBJ whole genome shotgun (WGS) entry which is preliminary data.</text>
</comment>
<feature type="region of interest" description="Disordered" evidence="1">
    <location>
        <begin position="278"/>
        <end position="303"/>
    </location>
</feature>
<feature type="compositionally biased region" description="Gly residues" evidence="1">
    <location>
        <begin position="558"/>
        <end position="571"/>
    </location>
</feature>
<name>A0AAN6MNU1_9PEZI</name>
<feature type="transmembrane region" description="Helical" evidence="2">
    <location>
        <begin position="246"/>
        <end position="269"/>
    </location>
</feature>
<keyword evidence="2" id="KW-0472">Membrane</keyword>
<evidence type="ECO:0000313" key="4">
    <source>
        <dbReference type="EMBL" id="KAK3903644.1"/>
    </source>
</evidence>
<protein>
    <submittedName>
        <fullName evidence="4">Uncharacterized protein</fullName>
    </submittedName>
</protein>
<feature type="signal peptide" evidence="3">
    <location>
        <begin position="1"/>
        <end position="25"/>
    </location>
</feature>
<feature type="compositionally biased region" description="Low complexity" evidence="1">
    <location>
        <begin position="482"/>
        <end position="491"/>
    </location>
</feature>
<keyword evidence="2" id="KW-0812">Transmembrane</keyword>
<keyword evidence="2" id="KW-1133">Transmembrane helix</keyword>
<feature type="chain" id="PRO_5043007798" evidence="3">
    <location>
        <begin position="26"/>
        <end position="571"/>
    </location>
</feature>
<feature type="compositionally biased region" description="Gly residues" evidence="1">
    <location>
        <begin position="492"/>
        <end position="512"/>
    </location>
</feature>
<dbReference type="AlphaFoldDB" id="A0AAN6MNU1"/>
<evidence type="ECO:0000256" key="1">
    <source>
        <dbReference type="SAM" id="MobiDB-lite"/>
    </source>
</evidence>
<keyword evidence="5" id="KW-1185">Reference proteome</keyword>
<feature type="compositionally biased region" description="Basic residues" evidence="1">
    <location>
        <begin position="411"/>
        <end position="422"/>
    </location>
</feature>
<evidence type="ECO:0000256" key="3">
    <source>
        <dbReference type="SAM" id="SignalP"/>
    </source>
</evidence>
<feature type="compositionally biased region" description="Polar residues" evidence="1">
    <location>
        <begin position="325"/>
        <end position="334"/>
    </location>
</feature>
<evidence type="ECO:0000256" key="2">
    <source>
        <dbReference type="SAM" id="Phobius"/>
    </source>
</evidence>